<name>A0ABX4FQF5_9GAMM</name>
<dbReference type="RefSeq" id="WP_205049257.1">
    <property type="nucleotide sequence ID" value="NZ_NOIF01000529.1"/>
</dbReference>
<sequence>MSLVFVHILAGIASPLLGFGTEVEGVVRYAGLAGKINILANFALFFAVFSFVLYKAGRRNLYFVLFLLSTICVILTGTMKNVLIL</sequence>
<keyword evidence="1" id="KW-0812">Transmembrane</keyword>
<comment type="caution">
    <text evidence="2">The sequence shown here is derived from an EMBL/GenBank/DDBJ whole genome shotgun (WGS) entry which is preliminary data.</text>
</comment>
<reference evidence="2 3" key="1">
    <citation type="journal article" date="2016" name="Antonie Van Leeuwenhoek">
        <title>Photobacterium sanguinicancri sp. nov. isolated from marine animals.</title>
        <authorList>
            <person name="Gomez-Gil B."/>
            <person name="Roque A."/>
            <person name="Rotllant G."/>
            <person name="Romalde J.L."/>
            <person name="Doce A."/>
            <person name="Eggermont M."/>
            <person name="Defoirdt T."/>
        </authorList>
    </citation>
    <scope>NUCLEOTIDE SEQUENCE [LARGE SCALE GENOMIC DNA]</scope>
    <source>
        <strain evidence="2 3">CAIM 1827</strain>
    </source>
</reference>
<accession>A0ABX4FQF5</accession>
<evidence type="ECO:0000256" key="1">
    <source>
        <dbReference type="SAM" id="Phobius"/>
    </source>
</evidence>
<feature type="transmembrane region" description="Helical" evidence="1">
    <location>
        <begin position="36"/>
        <end position="54"/>
    </location>
</feature>
<protein>
    <submittedName>
        <fullName evidence="2">Uncharacterized protein</fullName>
    </submittedName>
</protein>
<feature type="transmembrane region" description="Helical" evidence="1">
    <location>
        <begin position="61"/>
        <end position="79"/>
    </location>
</feature>
<keyword evidence="1" id="KW-1133">Transmembrane helix</keyword>
<evidence type="ECO:0000313" key="3">
    <source>
        <dbReference type="Proteomes" id="UP000215999"/>
    </source>
</evidence>
<keyword evidence="1" id="KW-0472">Membrane</keyword>
<feature type="non-terminal residue" evidence="2">
    <location>
        <position position="85"/>
    </location>
</feature>
<gene>
    <name evidence="2" type="ORF">ASV53_24960</name>
</gene>
<evidence type="ECO:0000313" key="2">
    <source>
        <dbReference type="EMBL" id="OZS41233.1"/>
    </source>
</evidence>
<proteinExistence type="predicted"/>
<organism evidence="2 3">
    <name type="scientific">Photobacterium sanguinicancri</name>
    <dbReference type="NCBI Taxonomy" id="875932"/>
    <lineage>
        <taxon>Bacteria</taxon>
        <taxon>Pseudomonadati</taxon>
        <taxon>Pseudomonadota</taxon>
        <taxon>Gammaproteobacteria</taxon>
        <taxon>Vibrionales</taxon>
        <taxon>Vibrionaceae</taxon>
        <taxon>Photobacterium</taxon>
    </lineage>
</organism>
<dbReference type="EMBL" id="NOIF01000529">
    <property type="protein sequence ID" value="OZS41233.1"/>
    <property type="molecule type" value="Genomic_DNA"/>
</dbReference>
<dbReference type="Proteomes" id="UP000215999">
    <property type="component" value="Unassembled WGS sequence"/>
</dbReference>
<keyword evidence="3" id="KW-1185">Reference proteome</keyword>